<accession>A0A846WU10</accession>
<dbReference type="InterPro" id="IPR029058">
    <property type="entry name" value="AB_hydrolase_fold"/>
</dbReference>
<dbReference type="Proteomes" id="UP000563898">
    <property type="component" value="Unassembled WGS sequence"/>
</dbReference>
<dbReference type="EMBL" id="JAAXPC010000027">
    <property type="protein sequence ID" value="NKY05032.1"/>
    <property type="molecule type" value="Genomic_DNA"/>
</dbReference>
<proteinExistence type="predicted"/>
<evidence type="ECO:0000313" key="2">
    <source>
        <dbReference type="EMBL" id="NKY05032.1"/>
    </source>
</evidence>
<dbReference type="AlphaFoldDB" id="A0A846WU10"/>
<dbReference type="GO" id="GO:0016787">
    <property type="term" value="F:hydrolase activity"/>
    <property type="evidence" value="ECO:0007669"/>
    <property type="project" value="UniProtKB-KW"/>
</dbReference>
<reference evidence="2 3" key="1">
    <citation type="submission" date="2020-04" db="EMBL/GenBank/DDBJ databases">
        <title>MicrobeNet Type strains.</title>
        <authorList>
            <person name="Nicholson A.C."/>
        </authorList>
    </citation>
    <scope>NUCLEOTIDE SEQUENCE [LARGE SCALE GENOMIC DNA]</scope>
    <source>
        <strain evidence="2 3">ATCC BAA-14</strain>
    </source>
</reference>
<dbReference type="Gene3D" id="3.40.50.1820">
    <property type="entry name" value="alpha/beta hydrolase"/>
    <property type="match status" value="1"/>
</dbReference>
<gene>
    <name evidence="2" type="ORF">HGA05_26075</name>
</gene>
<feature type="domain" description="AB hydrolase-1" evidence="1">
    <location>
        <begin position="23"/>
        <end position="255"/>
    </location>
</feature>
<evidence type="ECO:0000313" key="3">
    <source>
        <dbReference type="Proteomes" id="UP000563898"/>
    </source>
</evidence>
<keyword evidence="2" id="KW-0378">Hydrolase</keyword>
<dbReference type="InterPro" id="IPR000073">
    <property type="entry name" value="AB_hydrolase_1"/>
</dbReference>
<dbReference type="GO" id="GO:0016020">
    <property type="term" value="C:membrane"/>
    <property type="evidence" value="ECO:0007669"/>
    <property type="project" value="TreeGrafter"/>
</dbReference>
<evidence type="ECO:0000259" key="1">
    <source>
        <dbReference type="Pfam" id="PF12697"/>
    </source>
</evidence>
<dbReference type="SUPFAM" id="SSF53474">
    <property type="entry name" value="alpha/beta-Hydrolases"/>
    <property type="match status" value="1"/>
</dbReference>
<sequence>MLTVIADDGHLLSAHVHGVGPTILVVPPGGGDATSWSAVAEHLADAHRVVVMNRRIYEPDAVITLPHTVSREVSDIAAVARASGAPVVGVGHSSGATALLCAAVEHPNLFSELVLYEPPVPTTSLIGGVAESAARAAFDAGDAAQAMRIHLRDIVGMPDHLVTHLLGNPTTAEYMTRHAAGQLADTEAMDGLGVGVDRYRTVTLPVTLIEGEDSPPHLHRRLAELGDALPDVVAHQILSGQGHAANVTGPAYLAEVVTASLH</sequence>
<name>A0A846WU10_9ACTN</name>
<organism evidence="2 3">
    <name type="scientific">Gordonia polyisoprenivorans</name>
    <dbReference type="NCBI Taxonomy" id="84595"/>
    <lineage>
        <taxon>Bacteria</taxon>
        <taxon>Bacillati</taxon>
        <taxon>Actinomycetota</taxon>
        <taxon>Actinomycetes</taxon>
        <taxon>Mycobacteriales</taxon>
        <taxon>Gordoniaceae</taxon>
        <taxon>Gordonia</taxon>
    </lineage>
</organism>
<dbReference type="PANTHER" id="PTHR43798">
    <property type="entry name" value="MONOACYLGLYCEROL LIPASE"/>
    <property type="match status" value="1"/>
</dbReference>
<comment type="caution">
    <text evidence="2">The sequence shown here is derived from an EMBL/GenBank/DDBJ whole genome shotgun (WGS) entry which is preliminary data.</text>
</comment>
<protein>
    <submittedName>
        <fullName evidence="2">Alpha/beta hydrolase</fullName>
    </submittedName>
</protein>
<dbReference type="InterPro" id="IPR050266">
    <property type="entry name" value="AB_hydrolase_sf"/>
</dbReference>
<dbReference type="Pfam" id="PF12697">
    <property type="entry name" value="Abhydrolase_6"/>
    <property type="match status" value="1"/>
</dbReference>
<dbReference type="PANTHER" id="PTHR43798:SF33">
    <property type="entry name" value="HYDROLASE, PUTATIVE (AFU_ORTHOLOGUE AFUA_2G14860)-RELATED"/>
    <property type="match status" value="1"/>
</dbReference>